<evidence type="ECO:0000313" key="5">
    <source>
        <dbReference type="Proteomes" id="UP000582231"/>
    </source>
</evidence>
<dbReference type="GO" id="GO:0016829">
    <property type="term" value="F:lyase activity"/>
    <property type="evidence" value="ECO:0007669"/>
    <property type="project" value="UniProtKB-KW"/>
</dbReference>
<comment type="similarity">
    <text evidence="2">Belongs to the class-II fumarase/aspartase family.</text>
</comment>
<keyword evidence="4" id="KW-0413">Isomerase</keyword>
<dbReference type="AlphaFoldDB" id="A0A852RRF0"/>
<evidence type="ECO:0000259" key="3">
    <source>
        <dbReference type="Pfam" id="PF00206"/>
    </source>
</evidence>
<name>A0A852RRF0_9ACTN</name>
<dbReference type="PANTHER" id="PTHR43172">
    <property type="entry name" value="ADENYLOSUCCINATE LYASE"/>
    <property type="match status" value="1"/>
</dbReference>
<dbReference type="GO" id="GO:0047472">
    <property type="term" value="F:3-carboxy-cis,cis-muconate cycloisomerase activity"/>
    <property type="evidence" value="ECO:0007669"/>
    <property type="project" value="UniProtKB-EC"/>
</dbReference>
<keyword evidence="1" id="KW-0456">Lyase</keyword>
<dbReference type="EMBL" id="JACCBF010000001">
    <property type="protein sequence ID" value="NYD30524.1"/>
    <property type="molecule type" value="Genomic_DNA"/>
</dbReference>
<feature type="domain" description="Fumarate lyase N-terminal" evidence="3">
    <location>
        <begin position="27"/>
        <end position="294"/>
    </location>
</feature>
<dbReference type="PANTHER" id="PTHR43172:SF2">
    <property type="entry name" value="ADENYLOSUCCINATE LYASE C-TERMINAL DOMAIN-CONTAINING PROTEIN"/>
    <property type="match status" value="1"/>
</dbReference>
<dbReference type="RefSeq" id="WP_179726759.1">
    <property type="nucleotide sequence ID" value="NZ_BAABEF010000001.1"/>
</dbReference>
<proteinExistence type="inferred from homology"/>
<organism evidence="4 5">
    <name type="scientific">Nocardioides kongjuensis</name>
    <dbReference type="NCBI Taxonomy" id="349522"/>
    <lineage>
        <taxon>Bacteria</taxon>
        <taxon>Bacillati</taxon>
        <taxon>Actinomycetota</taxon>
        <taxon>Actinomycetes</taxon>
        <taxon>Propionibacteriales</taxon>
        <taxon>Nocardioidaceae</taxon>
        <taxon>Nocardioides</taxon>
    </lineage>
</organism>
<dbReference type="InterPro" id="IPR008948">
    <property type="entry name" value="L-Aspartase-like"/>
</dbReference>
<dbReference type="InterPro" id="IPR022761">
    <property type="entry name" value="Fumarate_lyase_N"/>
</dbReference>
<dbReference type="SUPFAM" id="SSF48557">
    <property type="entry name" value="L-aspartase-like"/>
    <property type="match status" value="1"/>
</dbReference>
<dbReference type="EC" id="5.5.1.2" evidence="4"/>
<gene>
    <name evidence="4" type="ORF">BJ958_002070</name>
</gene>
<dbReference type="Gene3D" id="1.20.200.10">
    <property type="entry name" value="Fumarase/aspartase (Central domain)"/>
    <property type="match status" value="1"/>
</dbReference>
<protein>
    <submittedName>
        <fullName evidence="4">3-carboxy-cis,cis-muconate cycloisomerase</fullName>
        <ecNumber evidence="4">5.5.1.2</ecNumber>
    </submittedName>
</protein>
<keyword evidence="5" id="KW-1185">Reference proteome</keyword>
<accession>A0A852RRF0</accession>
<evidence type="ECO:0000256" key="2">
    <source>
        <dbReference type="ARBA" id="ARBA00034772"/>
    </source>
</evidence>
<dbReference type="Proteomes" id="UP000582231">
    <property type="component" value="Unassembled WGS sequence"/>
</dbReference>
<dbReference type="PROSITE" id="PS00163">
    <property type="entry name" value="FUMARATE_LYASES"/>
    <property type="match status" value="1"/>
</dbReference>
<dbReference type="Pfam" id="PF00206">
    <property type="entry name" value="Lyase_1"/>
    <property type="match status" value="1"/>
</dbReference>
<comment type="caution">
    <text evidence="4">The sequence shown here is derived from an EMBL/GenBank/DDBJ whole genome shotgun (WGS) entry which is preliminary data.</text>
</comment>
<evidence type="ECO:0000313" key="4">
    <source>
        <dbReference type="EMBL" id="NYD30524.1"/>
    </source>
</evidence>
<evidence type="ECO:0000256" key="1">
    <source>
        <dbReference type="ARBA" id="ARBA00023239"/>
    </source>
</evidence>
<reference evidence="4 5" key="1">
    <citation type="submission" date="2020-07" db="EMBL/GenBank/DDBJ databases">
        <title>Sequencing the genomes of 1000 actinobacteria strains.</title>
        <authorList>
            <person name="Klenk H.-P."/>
        </authorList>
    </citation>
    <scope>NUCLEOTIDE SEQUENCE [LARGE SCALE GENOMIC DNA]</scope>
    <source>
        <strain evidence="4 5">DSM 19082</strain>
    </source>
</reference>
<dbReference type="PRINTS" id="PR00149">
    <property type="entry name" value="FUMRATELYASE"/>
</dbReference>
<dbReference type="InterPro" id="IPR000362">
    <property type="entry name" value="Fumarate_lyase_fam"/>
</dbReference>
<sequence length="388" mass="38746">MSDLLRPGAHRAAGIADDPAVLAAILRVEVAWARALVAAGIATDAEASKVAEAAAGLDVDLPALAVAAEAAGNPVVPLVELLRTAAGDASGAVHRGLTSQDVVDTALVLLARAAVARVRADLVATGDALASLARTHRDDVAVARTLTQWAVPTTFGLRAAQWLAGVGDAVGALDGLTFPLQYGGAAGTRALLGHLAGPGGAAAAGALAQTLGLTGPDLPWHTRRGTLTAIGDALTTTTDALGVVAADVLLLGRPEVGEVREGAVAGRGGSSTMPHKQNPVLSVLVHAAAQQAPGLAAQLHLSASGAVDERPDGAWHAEWPVLARLLELAVTAASQAAELVAGLQVDTSAMAARVDAATATAALDARGGTGEAGRLVDIAITRWEETRG</sequence>
<dbReference type="InterPro" id="IPR020557">
    <property type="entry name" value="Fumarate_lyase_CS"/>
</dbReference>